<accession>G7L7J1</accession>
<dbReference type="HOGENOM" id="CLU_2743889_0_0_1"/>
<dbReference type="Proteomes" id="UP000002051">
    <property type="component" value="Chromosome 8"/>
</dbReference>
<evidence type="ECO:0000313" key="2">
    <source>
        <dbReference type="EnsemblPlants" id="AET01777"/>
    </source>
</evidence>
<evidence type="ECO:0000313" key="3">
    <source>
        <dbReference type="Proteomes" id="UP000002051"/>
    </source>
</evidence>
<sequence length="71" mass="7869">MKIYHWRIGNKLGRPTGAYGLAIGQTQACDLFRRPGSGLSKPGLAWPIPTPNWSLLNFFIVEDKDQALEVG</sequence>
<dbReference type="EMBL" id="CM001224">
    <property type="protein sequence ID" value="AET01777.1"/>
    <property type="molecule type" value="Genomic_DNA"/>
</dbReference>
<name>G7L7J1_MEDTR</name>
<keyword evidence="3" id="KW-1185">Reference proteome</keyword>
<reference evidence="1 3" key="2">
    <citation type="journal article" date="2014" name="BMC Genomics">
        <title>An improved genome release (version Mt4.0) for the model legume Medicago truncatula.</title>
        <authorList>
            <person name="Tang H."/>
            <person name="Krishnakumar V."/>
            <person name="Bidwell S."/>
            <person name="Rosen B."/>
            <person name="Chan A."/>
            <person name="Zhou S."/>
            <person name="Gentzbittel L."/>
            <person name="Childs K.L."/>
            <person name="Yandell M."/>
            <person name="Gundlach H."/>
            <person name="Mayer K.F."/>
            <person name="Schwartz D.C."/>
            <person name="Town C.D."/>
        </authorList>
    </citation>
    <scope>GENOME REANNOTATION</scope>
    <source>
        <strain evidence="2 3">cv. Jemalong A17</strain>
    </source>
</reference>
<evidence type="ECO:0000313" key="1">
    <source>
        <dbReference type="EMBL" id="AET01777.1"/>
    </source>
</evidence>
<dbReference type="EnsemblPlants" id="AET01777">
    <property type="protein sequence ID" value="AET01777"/>
    <property type="gene ID" value="MTR_8g020900"/>
</dbReference>
<reference evidence="1 3" key="1">
    <citation type="journal article" date="2011" name="Nature">
        <title>The Medicago genome provides insight into the evolution of rhizobial symbioses.</title>
        <authorList>
            <person name="Young N.D."/>
            <person name="Debelle F."/>
            <person name="Oldroyd G.E."/>
            <person name="Geurts R."/>
            <person name="Cannon S.B."/>
            <person name="Udvardi M.K."/>
            <person name="Benedito V.A."/>
            <person name="Mayer K.F."/>
            <person name="Gouzy J."/>
            <person name="Schoof H."/>
            <person name="Van de Peer Y."/>
            <person name="Proost S."/>
            <person name="Cook D.R."/>
            <person name="Meyers B.C."/>
            <person name="Spannagl M."/>
            <person name="Cheung F."/>
            <person name="De Mita S."/>
            <person name="Krishnakumar V."/>
            <person name="Gundlach H."/>
            <person name="Zhou S."/>
            <person name="Mudge J."/>
            <person name="Bharti A.K."/>
            <person name="Murray J.D."/>
            <person name="Naoumkina M.A."/>
            <person name="Rosen B."/>
            <person name="Silverstein K.A."/>
            <person name="Tang H."/>
            <person name="Rombauts S."/>
            <person name="Zhao P.X."/>
            <person name="Zhou P."/>
            <person name="Barbe V."/>
            <person name="Bardou P."/>
            <person name="Bechner M."/>
            <person name="Bellec A."/>
            <person name="Berger A."/>
            <person name="Berges H."/>
            <person name="Bidwell S."/>
            <person name="Bisseling T."/>
            <person name="Choisne N."/>
            <person name="Couloux A."/>
            <person name="Denny R."/>
            <person name="Deshpande S."/>
            <person name="Dai X."/>
            <person name="Doyle J.J."/>
            <person name="Dudez A.M."/>
            <person name="Farmer A.D."/>
            <person name="Fouteau S."/>
            <person name="Franken C."/>
            <person name="Gibelin C."/>
            <person name="Gish J."/>
            <person name="Goldstein S."/>
            <person name="Gonzalez A.J."/>
            <person name="Green P.J."/>
            <person name="Hallab A."/>
            <person name="Hartog M."/>
            <person name="Hua A."/>
            <person name="Humphray S.J."/>
            <person name="Jeong D.H."/>
            <person name="Jing Y."/>
            <person name="Jocker A."/>
            <person name="Kenton S.M."/>
            <person name="Kim D.J."/>
            <person name="Klee K."/>
            <person name="Lai H."/>
            <person name="Lang C."/>
            <person name="Lin S."/>
            <person name="Macmil S.L."/>
            <person name="Magdelenat G."/>
            <person name="Matthews L."/>
            <person name="McCorrison J."/>
            <person name="Monaghan E.L."/>
            <person name="Mun J.H."/>
            <person name="Najar F.Z."/>
            <person name="Nicholson C."/>
            <person name="Noirot C."/>
            <person name="O'Bleness M."/>
            <person name="Paule C.R."/>
            <person name="Poulain J."/>
            <person name="Prion F."/>
            <person name="Qin B."/>
            <person name="Qu C."/>
            <person name="Retzel E.F."/>
            <person name="Riddle C."/>
            <person name="Sallet E."/>
            <person name="Samain S."/>
            <person name="Samson N."/>
            <person name="Sanders I."/>
            <person name="Saurat O."/>
            <person name="Scarpelli C."/>
            <person name="Schiex T."/>
            <person name="Segurens B."/>
            <person name="Severin A.J."/>
            <person name="Sherrier D.J."/>
            <person name="Shi R."/>
            <person name="Sims S."/>
            <person name="Singer S.R."/>
            <person name="Sinharoy S."/>
            <person name="Sterck L."/>
            <person name="Viollet A."/>
            <person name="Wang B.B."/>
            <person name="Wang K."/>
            <person name="Wang M."/>
            <person name="Wang X."/>
            <person name="Warfsmann J."/>
            <person name="Weissenbach J."/>
            <person name="White D.D."/>
            <person name="White J.D."/>
            <person name="Wiley G.B."/>
            <person name="Wincker P."/>
            <person name="Xing Y."/>
            <person name="Yang L."/>
            <person name="Yao Z."/>
            <person name="Ying F."/>
            <person name="Zhai J."/>
            <person name="Zhou L."/>
            <person name="Zuber A."/>
            <person name="Denarie J."/>
            <person name="Dixon R.A."/>
            <person name="May G.D."/>
            <person name="Schwartz D.C."/>
            <person name="Rogers J."/>
            <person name="Quetier F."/>
            <person name="Town C.D."/>
            <person name="Roe B.A."/>
        </authorList>
    </citation>
    <scope>NUCLEOTIDE SEQUENCE [LARGE SCALE GENOMIC DNA]</scope>
    <source>
        <strain evidence="1">A17</strain>
        <strain evidence="2 3">cv. Jemalong A17</strain>
    </source>
</reference>
<protein>
    <submittedName>
        <fullName evidence="1 2">Uncharacterized protein</fullName>
    </submittedName>
</protein>
<dbReference type="AlphaFoldDB" id="G7L7J1"/>
<organism evidence="1 3">
    <name type="scientific">Medicago truncatula</name>
    <name type="common">Barrel medic</name>
    <name type="synonym">Medicago tribuloides</name>
    <dbReference type="NCBI Taxonomy" id="3880"/>
    <lineage>
        <taxon>Eukaryota</taxon>
        <taxon>Viridiplantae</taxon>
        <taxon>Streptophyta</taxon>
        <taxon>Embryophyta</taxon>
        <taxon>Tracheophyta</taxon>
        <taxon>Spermatophyta</taxon>
        <taxon>Magnoliopsida</taxon>
        <taxon>eudicotyledons</taxon>
        <taxon>Gunneridae</taxon>
        <taxon>Pentapetalae</taxon>
        <taxon>rosids</taxon>
        <taxon>fabids</taxon>
        <taxon>Fabales</taxon>
        <taxon>Fabaceae</taxon>
        <taxon>Papilionoideae</taxon>
        <taxon>50 kb inversion clade</taxon>
        <taxon>NPAAA clade</taxon>
        <taxon>Hologalegina</taxon>
        <taxon>IRL clade</taxon>
        <taxon>Trifolieae</taxon>
        <taxon>Medicago</taxon>
    </lineage>
</organism>
<proteinExistence type="predicted"/>
<dbReference type="PaxDb" id="3880-AET01777"/>
<reference evidence="2" key="3">
    <citation type="submission" date="2015-04" db="UniProtKB">
        <authorList>
            <consortium name="EnsemblPlants"/>
        </authorList>
    </citation>
    <scope>IDENTIFICATION</scope>
    <source>
        <strain evidence="2">cv. Jemalong A17</strain>
    </source>
</reference>
<gene>
    <name evidence="1" type="ordered locus">MTR_8g020900</name>
</gene>